<keyword evidence="6 8" id="KW-0949">S-adenosyl-L-methionine</keyword>
<dbReference type="SUPFAM" id="SSF53335">
    <property type="entry name" value="S-adenosyl-L-methionine-dependent methyltransferases"/>
    <property type="match status" value="1"/>
</dbReference>
<keyword evidence="5 8" id="KW-0808">Transferase</keyword>
<evidence type="ECO:0000256" key="5">
    <source>
        <dbReference type="ARBA" id="ARBA00022679"/>
    </source>
</evidence>
<sequence length="299" mass="34324">MDYTIDKKKVVKAFNQAAAHYDATAVLQKMVGEQLIERLDLEKLNPKLIVDLGAGTGLQAEVLHHRYQQSHIIALDFAFNMVQQAKKRFKNTLPQVFSKILGRLKSSSTLGAVYCVCGDLENLPLAPESVDVIFSNLALQWNWQLDSVFEEFKRILKPKGLLVFTTLGPDTLKELRESWVTVDEDQHVNTFMDMHDIGDKLVYRDFVNPVMDVERYILNYPDVYKLMKDLKNLGAHIVGSGRNKGLMGKNRQQKMIQYYESFRNPEGLPASFEVIFGHAWRRDLTGFKRIPRTTPKTLF</sequence>
<dbReference type="InterPro" id="IPR029063">
    <property type="entry name" value="SAM-dependent_MTases_sf"/>
</dbReference>
<evidence type="ECO:0000256" key="2">
    <source>
        <dbReference type="ARBA" id="ARBA00004746"/>
    </source>
</evidence>
<dbReference type="NCBIfam" id="TIGR02072">
    <property type="entry name" value="BioC"/>
    <property type="match status" value="1"/>
</dbReference>
<protein>
    <recommendedName>
        <fullName evidence="3 8">Malonyl-[acyl-carrier protein] O-methyltransferase</fullName>
        <shortName evidence="8">Malonyl-ACP O-methyltransferase</shortName>
        <ecNumber evidence="3 8">2.1.1.197</ecNumber>
    </recommendedName>
    <alternativeName>
        <fullName evidence="8">Biotin synthesis protein BioC</fullName>
    </alternativeName>
</protein>
<dbReference type="UniPathway" id="UPA00078"/>
<evidence type="ECO:0000256" key="7">
    <source>
        <dbReference type="ARBA" id="ARBA00022756"/>
    </source>
</evidence>
<keyword evidence="11" id="KW-1185">Reference proteome</keyword>
<dbReference type="GO" id="GO:0009102">
    <property type="term" value="P:biotin biosynthetic process"/>
    <property type="evidence" value="ECO:0007669"/>
    <property type="project" value="UniProtKB-UniRule"/>
</dbReference>
<dbReference type="GO" id="GO:0032259">
    <property type="term" value="P:methylation"/>
    <property type="evidence" value="ECO:0007669"/>
    <property type="project" value="UniProtKB-KW"/>
</dbReference>
<comment type="pathway">
    <text evidence="2 8">Cofactor biosynthesis; biotin biosynthesis.</text>
</comment>
<dbReference type="Pfam" id="PF08241">
    <property type="entry name" value="Methyltransf_11"/>
    <property type="match status" value="1"/>
</dbReference>
<dbReference type="RefSeq" id="WP_232085913.1">
    <property type="nucleotide sequence ID" value="NZ_LR778175.1"/>
</dbReference>
<dbReference type="EMBL" id="LR778175">
    <property type="protein sequence ID" value="CAB1276989.1"/>
    <property type="molecule type" value="Genomic_DNA"/>
</dbReference>
<dbReference type="KEGG" id="ntg:NSCAC_1446"/>
<keyword evidence="4 8" id="KW-0489">Methyltransferase</keyword>
<gene>
    <name evidence="8 10" type="primary">bioC</name>
    <name evidence="10" type="ORF">NSCAC_1446</name>
</gene>
<evidence type="ECO:0000313" key="10">
    <source>
        <dbReference type="EMBL" id="CAB1276989.1"/>
    </source>
</evidence>
<accession>A0A7G1QAX5</accession>
<evidence type="ECO:0000256" key="6">
    <source>
        <dbReference type="ARBA" id="ARBA00022691"/>
    </source>
</evidence>
<dbReference type="Gene3D" id="3.40.50.150">
    <property type="entry name" value="Vaccinia Virus protein VP39"/>
    <property type="match status" value="1"/>
</dbReference>
<reference evidence="10 11" key="1">
    <citation type="submission" date="2020-03" db="EMBL/GenBank/DDBJ databases">
        <authorList>
            <person name="Picone N."/>
        </authorList>
    </citation>
    <scope>NUCLEOTIDE SEQUENCE [LARGE SCALE GENOMIC DNA]</scope>
    <source>
        <strain evidence="10">NSCAC1</strain>
    </source>
</reference>
<comment type="catalytic activity">
    <reaction evidence="1 8">
        <text>malonyl-[ACP] + S-adenosyl-L-methionine = malonyl-[ACP] methyl ester + S-adenosyl-L-homocysteine</text>
        <dbReference type="Rhea" id="RHEA:17105"/>
        <dbReference type="Rhea" id="RHEA-COMP:9623"/>
        <dbReference type="Rhea" id="RHEA-COMP:9954"/>
        <dbReference type="ChEBI" id="CHEBI:57856"/>
        <dbReference type="ChEBI" id="CHEBI:59789"/>
        <dbReference type="ChEBI" id="CHEBI:78449"/>
        <dbReference type="ChEBI" id="CHEBI:78845"/>
        <dbReference type="EC" id="2.1.1.197"/>
    </reaction>
</comment>
<comment type="function">
    <text evidence="8">Converts the free carboxyl group of a malonyl-thioester to its methyl ester by transfer of a methyl group from S-adenosyl-L-methionine (SAM). It allows to synthesize pimeloyl-ACP via the fatty acid synthetic pathway.</text>
</comment>
<organism evidence="10 11">
    <name type="scientific">Candidatus Nitrosacidococcus tergens</name>
    <dbReference type="NCBI Taxonomy" id="553981"/>
    <lineage>
        <taxon>Bacteria</taxon>
        <taxon>Pseudomonadati</taxon>
        <taxon>Pseudomonadota</taxon>
        <taxon>Gammaproteobacteria</taxon>
        <taxon>Chromatiales</taxon>
        <taxon>Chromatiaceae</taxon>
        <taxon>Candidatus Nitrosacidococcus</taxon>
    </lineage>
</organism>
<dbReference type="InterPro" id="IPR013216">
    <property type="entry name" value="Methyltransf_11"/>
</dbReference>
<dbReference type="InterPro" id="IPR011814">
    <property type="entry name" value="BioC"/>
</dbReference>
<dbReference type="GO" id="GO:0010340">
    <property type="term" value="F:carboxyl-O-methyltransferase activity"/>
    <property type="evidence" value="ECO:0007669"/>
    <property type="project" value="UniProtKB-UniRule"/>
</dbReference>
<proteinExistence type="inferred from homology"/>
<keyword evidence="7 8" id="KW-0093">Biotin biosynthesis</keyword>
<dbReference type="HAMAP" id="MF_00835">
    <property type="entry name" value="BioC"/>
    <property type="match status" value="1"/>
</dbReference>
<dbReference type="PANTHER" id="PTHR13090">
    <property type="entry name" value="ARGININE-HYDROXYLASE NDUFAF5, MITOCHONDRIAL"/>
    <property type="match status" value="1"/>
</dbReference>
<evidence type="ECO:0000256" key="3">
    <source>
        <dbReference type="ARBA" id="ARBA00012327"/>
    </source>
</evidence>
<comment type="similarity">
    <text evidence="8">Belongs to the methyltransferase superfamily.</text>
</comment>
<evidence type="ECO:0000313" key="11">
    <source>
        <dbReference type="Proteomes" id="UP000516072"/>
    </source>
</evidence>
<evidence type="ECO:0000256" key="8">
    <source>
        <dbReference type="HAMAP-Rule" id="MF_00835"/>
    </source>
</evidence>
<dbReference type="EC" id="2.1.1.197" evidence="3 8"/>
<evidence type="ECO:0000259" key="9">
    <source>
        <dbReference type="Pfam" id="PF08241"/>
    </source>
</evidence>
<evidence type="ECO:0000256" key="4">
    <source>
        <dbReference type="ARBA" id="ARBA00022603"/>
    </source>
</evidence>
<name>A0A7G1QAX5_9GAMM</name>
<dbReference type="GO" id="GO:0008757">
    <property type="term" value="F:S-adenosylmethionine-dependent methyltransferase activity"/>
    <property type="evidence" value="ECO:0007669"/>
    <property type="project" value="InterPro"/>
</dbReference>
<feature type="domain" description="Methyltransferase type 11" evidence="9">
    <location>
        <begin position="50"/>
        <end position="164"/>
    </location>
</feature>
<dbReference type="CDD" id="cd02440">
    <property type="entry name" value="AdoMet_MTases"/>
    <property type="match status" value="1"/>
</dbReference>
<evidence type="ECO:0000256" key="1">
    <source>
        <dbReference type="ARBA" id="ARBA00000852"/>
    </source>
</evidence>
<dbReference type="PANTHER" id="PTHR13090:SF1">
    <property type="entry name" value="ARGININE-HYDROXYLASE NDUFAF5, MITOCHONDRIAL"/>
    <property type="match status" value="1"/>
</dbReference>
<dbReference type="GO" id="GO:0102130">
    <property type="term" value="F:malonyl-CoA methyltransferase activity"/>
    <property type="evidence" value="ECO:0007669"/>
    <property type="project" value="UniProtKB-EC"/>
</dbReference>
<dbReference type="InterPro" id="IPR050602">
    <property type="entry name" value="Malonyl-ACP_OMT"/>
</dbReference>
<dbReference type="AlphaFoldDB" id="A0A7G1QAX5"/>
<dbReference type="Proteomes" id="UP000516072">
    <property type="component" value="Chromosome"/>
</dbReference>